<feature type="signal peptide" evidence="1">
    <location>
        <begin position="1"/>
        <end position="22"/>
    </location>
</feature>
<dbReference type="Pfam" id="PF13211">
    <property type="entry name" value="DUF4019"/>
    <property type="match status" value="1"/>
</dbReference>
<protein>
    <submittedName>
        <fullName evidence="2">DUF4019 domain-containing protein</fullName>
    </submittedName>
</protein>
<gene>
    <name evidence="2" type="ORF">ABQJ54_11810</name>
</gene>
<dbReference type="Proteomes" id="UP001556220">
    <property type="component" value="Unassembled WGS sequence"/>
</dbReference>
<accession>A0ABV3QFE7</accession>
<dbReference type="InterPro" id="IPR025091">
    <property type="entry name" value="DUF4019"/>
</dbReference>
<keyword evidence="3" id="KW-1185">Reference proteome</keyword>
<comment type="caution">
    <text evidence="2">The sequence shown here is derived from an EMBL/GenBank/DDBJ whole genome shotgun (WGS) entry which is preliminary data.</text>
</comment>
<dbReference type="RefSeq" id="WP_367854508.1">
    <property type="nucleotide sequence ID" value="NZ_JBFOHK010000003.1"/>
</dbReference>
<evidence type="ECO:0000313" key="3">
    <source>
        <dbReference type="Proteomes" id="UP001556220"/>
    </source>
</evidence>
<keyword evidence="1" id="KW-0732">Signal</keyword>
<dbReference type="PROSITE" id="PS51257">
    <property type="entry name" value="PROKAR_LIPOPROTEIN"/>
    <property type="match status" value="1"/>
</dbReference>
<feature type="chain" id="PRO_5045689845" evidence="1">
    <location>
        <begin position="23"/>
        <end position="137"/>
    </location>
</feature>
<organism evidence="2 3">
    <name type="scientific">Rhodanobacter lycopersici</name>
    <dbReference type="NCBI Taxonomy" id="3162487"/>
    <lineage>
        <taxon>Bacteria</taxon>
        <taxon>Pseudomonadati</taxon>
        <taxon>Pseudomonadota</taxon>
        <taxon>Gammaproteobacteria</taxon>
        <taxon>Lysobacterales</taxon>
        <taxon>Rhodanobacteraceae</taxon>
        <taxon>Rhodanobacter</taxon>
    </lineage>
</organism>
<name>A0ABV3QFE7_9GAMM</name>
<proteinExistence type="predicted"/>
<dbReference type="EMBL" id="JBFOHK010000003">
    <property type="protein sequence ID" value="MEW9572437.1"/>
    <property type="molecule type" value="Genomic_DNA"/>
</dbReference>
<evidence type="ECO:0000313" key="2">
    <source>
        <dbReference type="EMBL" id="MEW9572437.1"/>
    </source>
</evidence>
<evidence type="ECO:0000256" key="1">
    <source>
        <dbReference type="SAM" id="SignalP"/>
    </source>
</evidence>
<reference evidence="2 3" key="1">
    <citation type="submission" date="2024-06" db="EMBL/GenBank/DDBJ databases">
        <authorList>
            <person name="Woo H."/>
        </authorList>
    </citation>
    <scope>NUCLEOTIDE SEQUENCE [LARGE SCALE GENOMIC DNA]</scope>
    <source>
        <strain evidence="2 3">Si-c</strain>
    </source>
</reference>
<sequence>MSAHRPLSVLFAVLLAGCSMSADVGVAERQVVQFHQQLDAGQLQQIYTGASDRLREATSEQDMQALLAAVHRKLGVVKSSVRGAWSVHAGTTGTFVSLSYRTHFSEGDATERFDYQLEGDKALLAGYHINSNTLIEK</sequence>